<dbReference type="HOGENOM" id="CLU_2200977_0_0_1"/>
<dbReference type="EnsemblPlants" id="OBART05G10270.1">
    <property type="protein sequence ID" value="OBART05G10270.1"/>
    <property type="gene ID" value="OBART05G10270"/>
</dbReference>
<evidence type="ECO:0000313" key="3">
    <source>
        <dbReference type="Proteomes" id="UP000026960"/>
    </source>
</evidence>
<feature type="region of interest" description="Disordered" evidence="1">
    <location>
        <begin position="1"/>
        <end position="108"/>
    </location>
</feature>
<dbReference type="Proteomes" id="UP000026960">
    <property type="component" value="Chromosome 5"/>
</dbReference>
<reference evidence="2" key="1">
    <citation type="journal article" date="2009" name="Rice">
        <title>De Novo Next Generation Sequencing of Plant Genomes.</title>
        <authorList>
            <person name="Rounsley S."/>
            <person name="Marri P.R."/>
            <person name="Yu Y."/>
            <person name="He R."/>
            <person name="Sisneros N."/>
            <person name="Goicoechea J.L."/>
            <person name="Lee S.J."/>
            <person name="Angelova A."/>
            <person name="Kudrna D."/>
            <person name="Luo M."/>
            <person name="Affourtit J."/>
            <person name="Desany B."/>
            <person name="Knight J."/>
            <person name="Niazi F."/>
            <person name="Egholm M."/>
            <person name="Wing R.A."/>
        </authorList>
    </citation>
    <scope>NUCLEOTIDE SEQUENCE [LARGE SCALE GENOMIC DNA]</scope>
    <source>
        <strain evidence="2">cv. IRGC 105608</strain>
    </source>
</reference>
<proteinExistence type="predicted"/>
<dbReference type="AlphaFoldDB" id="A0A0D3G5K2"/>
<feature type="compositionally biased region" description="Gly residues" evidence="1">
    <location>
        <begin position="98"/>
        <end position="108"/>
    </location>
</feature>
<evidence type="ECO:0000256" key="1">
    <source>
        <dbReference type="SAM" id="MobiDB-lite"/>
    </source>
</evidence>
<organism evidence="2">
    <name type="scientific">Oryza barthii</name>
    <dbReference type="NCBI Taxonomy" id="65489"/>
    <lineage>
        <taxon>Eukaryota</taxon>
        <taxon>Viridiplantae</taxon>
        <taxon>Streptophyta</taxon>
        <taxon>Embryophyta</taxon>
        <taxon>Tracheophyta</taxon>
        <taxon>Spermatophyta</taxon>
        <taxon>Magnoliopsida</taxon>
        <taxon>Liliopsida</taxon>
        <taxon>Poales</taxon>
        <taxon>Poaceae</taxon>
        <taxon>BOP clade</taxon>
        <taxon>Oryzoideae</taxon>
        <taxon>Oryzeae</taxon>
        <taxon>Oryzinae</taxon>
        <taxon>Oryza</taxon>
    </lineage>
</organism>
<sequence>MAARPRDEGAKSGQGWDDASIPELPHPGKTTKDDQGLRSPLGLQRPSSLRNQPRAPEPVIPHEPTKGSKPVRPPEPIKSLEPIMSPEATRPSEPTKGSGVGQDDGALG</sequence>
<reference evidence="2" key="2">
    <citation type="submission" date="2015-03" db="UniProtKB">
        <authorList>
            <consortium name="EnsemblPlants"/>
        </authorList>
    </citation>
    <scope>IDENTIFICATION</scope>
</reference>
<dbReference type="Gramene" id="OBART05G10270.1">
    <property type="protein sequence ID" value="OBART05G10270.1"/>
    <property type="gene ID" value="OBART05G10270"/>
</dbReference>
<evidence type="ECO:0000313" key="2">
    <source>
        <dbReference type="EnsemblPlants" id="OBART05G10270.1"/>
    </source>
</evidence>
<feature type="compositionally biased region" description="Basic and acidic residues" evidence="1">
    <location>
        <begin position="1"/>
        <end position="10"/>
    </location>
</feature>
<protein>
    <submittedName>
        <fullName evidence="2">Uncharacterized protein</fullName>
    </submittedName>
</protein>
<keyword evidence="3" id="KW-1185">Reference proteome</keyword>
<dbReference type="PaxDb" id="65489-OBART05G10270.1"/>
<accession>A0A0D3G5K2</accession>
<name>A0A0D3G5K2_9ORYZ</name>